<dbReference type="RefSeq" id="WP_238308939.1">
    <property type="nucleotide sequence ID" value="NZ_BPRE01000033.1"/>
</dbReference>
<accession>A0ABQ4V5A5</accession>
<evidence type="ECO:0000256" key="1">
    <source>
        <dbReference type="SAM" id="MobiDB-lite"/>
    </source>
</evidence>
<reference evidence="2" key="1">
    <citation type="journal article" date="2021" name="Front. Microbiol.">
        <title>Comprehensive Comparative Genomics and Phenotyping of Methylobacterium Species.</title>
        <authorList>
            <person name="Alessa O."/>
            <person name="Ogura Y."/>
            <person name="Fujitani Y."/>
            <person name="Takami H."/>
            <person name="Hayashi T."/>
            <person name="Sahin N."/>
            <person name="Tani A."/>
        </authorList>
    </citation>
    <scope>NUCLEOTIDE SEQUENCE</scope>
    <source>
        <strain evidence="2">DSM 14458</strain>
    </source>
</reference>
<evidence type="ECO:0000313" key="3">
    <source>
        <dbReference type="Proteomes" id="UP001055093"/>
    </source>
</evidence>
<protein>
    <recommendedName>
        <fullName evidence="4">Helix-turn-helix domain-containing protein</fullName>
    </recommendedName>
</protein>
<dbReference type="Proteomes" id="UP001055093">
    <property type="component" value="Unassembled WGS sequence"/>
</dbReference>
<proteinExistence type="predicted"/>
<name>A0ABQ4V5A5_9HYPH</name>
<dbReference type="EMBL" id="BPRE01000033">
    <property type="protein sequence ID" value="GJE78638.1"/>
    <property type="molecule type" value="Genomic_DNA"/>
</dbReference>
<reference evidence="2" key="2">
    <citation type="submission" date="2021-08" db="EMBL/GenBank/DDBJ databases">
        <authorList>
            <person name="Tani A."/>
            <person name="Ola A."/>
            <person name="Ogura Y."/>
            <person name="Katsura K."/>
            <person name="Hayashi T."/>
        </authorList>
    </citation>
    <scope>NUCLEOTIDE SEQUENCE</scope>
    <source>
        <strain evidence="2">DSM 14458</strain>
    </source>
</reference>
<comment type="caution">
    <text evidence="2">The sequence shown here is derived from an EMBL/GenBank/DDBJ whole genome shotgun (WGS) entry which is preliminary data.</text>
</comment>
<keyword evidence="3" id="KW-1185">Reference proteome</keyword>
<evidence type="ECO:0000313" key="2">
    <source>
        <dbReference type="EMBL" id="GJE78638.1"/>
    </source>
</evidence>
<gene>
    <name evidence="2" type="ORF">BGCPKDLD_5256</name>
</gene>
<evidence type="ECO:0008006" key="4">
    <source>
        <dbReference type="Google" id="ProtNLM"/>
    </source>
</evidence>
<feature type="region of interest" description="Disordered" evidence="1">
    <location>
        <begin position="123"/>
        <end position="170"/>
    </location>
</feature>
<organism evidence="2 3">
    <name type="scientific">Methylorubrum suomiense</name>
    <dbReference type="NCBI Taxonomy" id="144191"/>
    <lineage>
        <taxon>Bacteria</taxon>
        <taxon>Pseudomonadati</taxon>
        <taxon>Pseudomonadota</taxon>
        <taxon>Alphaproteobacteria</taxon>
        <taxon>Hyphomicrobiales</taxon>
        <taxon>Methylobacteriaceae</taxon>
        <taxon>Methylorubrum</taxon>
    </lineage>
</organism>
<sequence length="236" mass="25920">MELTPEGRRQRVALKFSILEIASTDDRMTAGTFRFLARILQALDLPTWTSTIGDERIMAEVPGCANRRTCTDHRAKLQKLGYLEFEAGSGRHPTRYFLTETLPAQAEESLLARKDQLEVRRALQRAKNSTETGDGVHRPTPDNGNEGGSTDPGRVGPQTTRSLVSSPSTLPVKEISLGAHTHDEAHPRCFWCGNPADLTRGLEKSGDLEIRQCTSCGSSGDEIQAAVARLKGRPLR</sequence>
<feature type="compositionally biased region" description="Polar residues" evidence="1">
    <location>
        <begin position="157"/>
        <end position="169"/>
    </location>
</feature>